<dbReference type="EMBL" id="MAYH01000034">
    <property type="protein sequence ID" value="OCA70917.1"/>
    <property type="molecule type" value="Genomic_DNA"/>
</dbReference>
<evidence type="ECO:0000313" key="3">
    <source>
        <dbReference type="EMBL" id="OCA70917.1"/>
    </source>
</evidence>
<proteinExistence type="predicted"/>
<dbReference type="Pfam" id="PF13648">
    <property type="entry name" value="Lipocalin_4"/>
    <property type="match status" value="1"/>
</dbReference>
<keyword evidence="1" id="KW-0732">Signal</keyword>
<dbReference type="AlphaFoldDB" id="A0A1B8ZHC1"/>
<evidence type="ECO:0000259" key="2">
    <source>
        <dbReference type="Pfam" id="PF13648"/>
    </source>
</evidence>
<gene>
    <name evidence="3" type="ORF">BBI01_13400</name>
</gene>
<feature type="signal peptide" evidence="1">
    <location>
        <begin position="1"/>
        <end position="21"/>
    </location>
</feature>
<sequence>MKKLALLFSGLSLLVASGCSTSNDFVQESTIIGLWQPLKEVVTVVKIDEQPVSDVITYTDCQKMSRWWFSNETTGKRIDVKDPAVPGPCDIQPDSNFTYSYDKESKAVVMKVQGVVEPVSAKVVTLDEKTLNLAVREETQDPTVFKTRTYTFRRVDAQHE</sequence>
<feature type="domain" description="Lipocalin-like" evidence="2">
    <location>
        <begin position="31"/>
        <end position="133"/>
    </location>
</feature>
<dbReference type="OrthoDB" id="1263404at2"/>
<dbReference type="RefSeq" id="WP_065395317.1">
    <property type="nucleotide sequence ID" value="NZ_MAYH01000034.1"/>
</dbReference>
<name>A0A1B8ZHC1_9FLAO</name>
<feature type="chain" id="PRO_5008620617" description="Lipocalin-like domain-containing protein" evidence="1">
    <location>
        <begin position="22"/>
        <end position="160"/>
    </location>
</feature>
<dbReference type="InterPro" id="IPR024311">
    <property type="entry name" value="Lipocalin-like"/>
</dbReference>
<dbReference type="Proteomes" id="UP000092651">
    <property type="component" value="Unassembled WGS sequence"/>
</dbReference>
<accession>A0A1B8ZHC1</accession>
<organism evidence="3 4">
    <name type="scientific">Chryseobacterium artocarpi</name>
    <dbReference type="NCBI Taxonomy" id="1414727"/>
    <lineage>
        <taxon>Bacteria</taxon>
        <taxon>Pseudomonadati</taxon>
        <taxon>Bacteroidota</taxon>
        <taxon>Flavobacteriia</taxon>
        <taxon>Flavobacteriales</taxon>
        <taxon>Weeksellaceae</taxon>
        <taxon>Chryseobacterium group</taxon>
        <taxon>Chryseobacterium</taxon>
    </lineage>
</organism>
<evidence type="ECO:0000313" key="4">
    <source>
        <dbReference type="Proteomes" id="UP000092651"/>
    </source>
</evidence>
<comment type="caution">
    <text evidence="3">The sequence shown here is derived from an EMBL/GenBank/DDBJ whole genome shotgun (WGS) entry which is preliminary data.</text>
</comment>
<keyword evidence="4" id="KW-1185">Reference proteome</keyword>
<protein>
    <recommendedName>
        <fullName evidence="2">Lipocalin-like domain-containing protein</fullName>
    </recommendedName>
</protein>
<dbReference type="PROSITE" id="PS51257">
    <property type="entry name" value="PROKAR_LIPOPROTEIN"/>
    <property type="match status" value="1"/>
</dbReference>
<evidence type="ECO:0000256" key="1">
    <source>
        <dbReference type="SAM" id="SignalP"/>
    </source>
</evidence>
<reference evidence="3 4" key="1">
    <citation type="submission" date="2016-07" db="EMBL/GenBank/DDBJ databases">
        <authorList>
            <person name="Jeong J.-J."/>
            <person name="Kim D.W."/>
            <person name="Sang M.K."/>
            <person name="Choi I.-G."/>
            <person name="Kim K.D."/>
        </authorList>
    </citation>
    <scope>NUCLEOTIDE SEQUENCE [LARGE SCALE GENOMIC DNA]</scope>
    <source>
        <strain evidence="3 4">UTM-3</strain>
    </source>
</reference>